<accession>A0ABR8C901</accession>
<evidence type="ECO:0000256" key="1">
    <source>
        <dbReference type="PROSITE-ProRule" id="PRU00169"/>
    </source>
</evidence>
<dbReference type="SUPFAM" id="SSF52172">
    <property type="entry name" value="CheY-like"/>
    <property type="match status" value="1"/>
</dbReference>
<dbReference type="EMBL" id="JACJQY010000013">
    <property type="protein sequence ID" value="MBD2317243.1"/>
    <property type="molecule type" value="Genomic_DNA"/>
</dbReference>
<dbReference type="SMART" id="SM00448">
    <property type="entry name" value="REC"/>
    <property type="match status" value="1"/>
</dbReference>
<protein>
    <recommendedName>
        <fullName evidence="2">Response regulatory domain-containing protein</fullName>
    </recommendedName>
</protein>
<dbReference type="InterPro" id="IPR011006">
    <property type="entry name" value="CheY-like_superfamily"/>
</dbReference>
<comment type="caution">
    <text evidence="1">Lacks conserved residue(s) required for the propagation of feature annotation.</text>
</comment>
<keyword evidence="4" id="KW-1185">Reference proteome</keyword>
<organism evidence="3 4">
    <name type="scientific">Phormidium tenue FACHB-1050</name>
    <dbReference type="NCBI Taxonomy" id="2692857"/>
    <lineage>
        <taxon>Bacteria</taxon>
        <taxon>Bacillati</taxon>
        <taxon>Cyanobacteriota</taxon>
        <taxon>Cyanophyceae</taxon>
        <taxon>Oscillatoriophycideae</taxon>
        <taxon>Oscillatoriales</taxon>
        <taxon>Oscillatoriaceae</taxon>
        <taxon>Phormidium</taxon>
    </lineage>
</organism>
<evidence type="ECO:0000259" key="2">
    <source>
        <dbReference type="PROSITE" id="PS50110"/>
    </source>
</evidence>
<dbReference type="RefSeq" id="WP_190578098.1">
    <property type="nucleotide sequence ID" value="NZ_CAWPQU010000005.1"/>
</dbReference>
<evidence type="ECO:0000313" key="3">
    <source>
        <dbReference type="EMBL" id="MBD2317243.1"/>
    </source>
</evidence>
<feature type="domain" description="Response regulatory" evidence="2">
    <location>
        <begin position="16"/>
        <end position="130"/>
    </location>
</feature>
<dbReference type="Gene3D" id="3.40.50.2300">
    <property type="match status" value="1"/>
</dbReference>
<evidence type="ECO:0000313" key="4">
    <source>
        <dbReference type="Proteomes" id="UP000618445"/>
    </source>
</evidence>
<dbReference type="InterPro" id="IPR001789">
    <property type="entry name" value="Sig_transdc_resp-reg_receiver"/>
</dbReference>
<name>A0ABR8C901_9CYAN</name>
<proteinExistence type="predicted"/>
<comment type="caution">
    <text evidence="3">The sequence shown here is derived from an EMBL/GenBank/DDBJ whole genome shotgun (WGS) entry which is preliminary data.</text>
</comment>
<reference evidence="3 4" key="1">
    <citation type="journal article" date="2020" name="ISME J.">
        <title>Comparative genomics reveals insights into cyanobacterial evolution and habitat adaptation.</title>
        <authorList>
            <person name="Chen M.Y."/>
            <person name="Teng W.K."/>
            <person name="Zhao L."/>
            <person name="Hu C.X."/>
            <person name="Zhou Y.K."/>
            <person name="Han B.P."/>
            <person name="Song L.R."/>
            <person name="Shu W.S."/>
        </authorList>
    </citation>
    <scope>NUCLEOTIDE SEQUENCE [LARGE SCALE GENOMIC DNA]</scope>
    <source>
        <strain evidence="3 4">FACHB-1050</strain>
    </source>
</reference>
<dbReference type="PROSITE" id="PS50110">
    <property type="entry name" value="RESPONSE_REGULATORY"/>
    <property type="match status" value="1"/>
</dbReference>
<gene>
    <name evidence="3" type="ORF">H6G05_10345</name>
</gene>
<dbReference type="Proteomes" id="UP000618445">
    <property type="component" value="Unassembled WGS sequence"/>
</dbReference>
<sequence>MREENIKFDLASIKKYTVLDVYDCVSVNFFSRLIRHMGLNCIESVYSENLLEIATQYLPDIILLEQFHPNDLEVCHHLKINEKTKNIPVIVITVCEEEITESIAMEAGADSYLVAPVKVEKFRETIQSFLNE</sequence>